<dbReference type="KEGG" id="eus:EUTSA_v10000329mg"/>
<organism evidence="3 4">
    <name type="scientific">Eutrema salsugineum</name>
    <name type="common">Saltwater cress</name>
    <name type="synonym">Sisymbrium salsugineum</name>
    <dbReference type="NCBI Taxonomy" id="72664"/>
    <lineage>
        <taxon>Eukaryota</taxon>
        <taxon>Viridiplantae</taxon>
        <taxon>Streptophyta</taxon>
        <taxon>Embryophyta</taxon>
        <taxon>Tracheophyta</taxon>
        <taxon>Spermatophyta</taxon>
        <taxon>Magnoliopsida</taxon>
        <taxon>eudicotyledons</taxon>
        <taxon>Gunneridae</taxon>
        <taxon>Pentapetalae</taxon>
        <taxon>rosids</taxon>
        <taxon>malvids</taxon>
        <taxon>Brassicales</taxon>
        <taxon>Brassicaceae</taxon>
        <taxon>Eutremeae</taxon>
        <taxon>Eutrema</taxon>
    </lineage>
</organism>
<proteinExistence type="predicted"/>
<dbReference type="Gramene" id="ESQ46123">
    <property type="protein sequence ID" value="ESQ46123"/>
    <property type="gene ID" value="EUTSA_v10000329mg"/>
</dbReference>
<evidence type="ECO:0000259" key="2">
    <source>
        <dbReference type="PROSITE" id="PS50095"/>
    </source>
</evidence>
<protein>
    <recommendedName>
        <fullName evidence="2">PLAT domain-containing protein</fullName>
    </recommendedName>
</protein>
<dbReference type="Proteomes" id="UP000030689">
    <property type="component" value="Unassembled WGS sequence"/>
</dbReference>
<comment type="caution">
    <text evidence="1">Lacks conserved residue(s) required for the propagation of feature annotation.</text>
</comment>
<gene>
    <name evidence="3" type="ORF">EUTSA_v10000329mg</name>
</gene>
<keyword evidence="4" id="KW-1185">Reference proteome</keyword>
<dbReference type="OrthoDB" id="5322100at2759"/>
<dbReference type="PANTHER" id="PTHR31718">
    <property type="entry name" value="PLAT DOMAIN-CONTAINING PROTEIN"/>
    <property type="match status" value="1"/>
</dbReference>
<dbReference type="eggNOG" id="ENOG502RZE1">
    <property type="taxonomic scope" value="Eukaryota"/>
</dbReference>
<dbReference type="PANTHER" id="PTHR31718:SF38">
    <property type="entry name" value="PLAT DOMAIN-CONTAINING PROTEIN"/>
    <property type="match status" value="1"/>
</dbReference>
<dbReference type="InterPro" id="IPR036392">
    <property type="entry name" value="PLAT/LH2_dom_sf"/>
</dbReference>
<dbReference type="Gene3D" id="2.60.60.20">
    <property type="entry name" value="PLAT/LH2 domain"/>
    <property type="match status" value="1"/>
</dbReference>
<sequence length="200" mass="21499">MSNTVTLISRKLLSLIIGARTMARCDVLVLSLLIFIATVSVVAFADREPGCVYTFYVQTGFVESAGTDSIISATISDKSGQEIVINNLESWGGLMGSGYDYFENGNVDIFSGKEKCLPSPVCALNLTSDGSHGTGTYAAWFVNYVEVTTVGLHANSARQYFDFEKWLGLPASLTAVRNKCPVSLKESVSQVGSEIPKTLS</sequence>
<name>V4M1P3_EUTSA</name>
<feature type="domain" description="PLAT" evidence="2">
    <location>
        <begin position="51"/>
        <end position="181"/>
    </location>
</feature>
<dbReference type="AlphaFoldDB" id="V4M1P3"/>
<evidence type="ECO:0000313" key="3">
    <source>
        <dbReference type="EMBL" id="ESQ46123.1"/>
    </source>
</evidence>
<reference evidence="3 4" key="1">
    <citation type="journal article" date="2013" name="Front. Plant Sci.">
        <title>The Reference Genome of the Halophytic Plant Eutrema salsugineum.</title>
        <authorList>
            <person name="Yang R."/>
            <person name="Jarvis D.E."/>
            <person name="Chen H."/>
            <person name="Beilstein M.A."/>
            <person name="Grimwood J."/>
            <person name="Jenkins J."/>
            <person name="Shu S."/>
            <person name="Prochnik S."/>
            <person name="Xin M."/>
            <person name="Ma C."/>
            <person name="Schmutz J."/>
            <person name="Wing R.A."/>
            <person name="Mitchell-Olds T."/>
            <person name="Schumaker K.S."/>
            <person name="Wang X."/>
        </authorList>
    </citation>
    <scope>NUCLEOTIDE SEQUENCE [LARGE SCALE GENOMIC DNA]</scope>
</reference>
<evidence type="ECO:0000256" key="1">
    <source>
        <dbReference type="PROSITE-ProRule" id="PRU00152"/>
    </source>
</evidence>
<dbReference type="Pfam" id="PF01477">
    <property type="entry name" value="PLAT"/>
    <property type="match status" value="1"/>
</dbReference>
<dbReference type="STRING" id="72664.V4M1P3"/>
<dbReference type="EMBL" id="KI517426">
    <property type="protein sequence ID" value="ESQ46123.1"/>
    <property type="molecule type" value="Genomic_DNA"/>
</dbReference>
<dbReference type="InterPro" id="IPR001024">
    <property type="entry name" value="PLAT/LH2_dom"/>
</dbReference>
<accession>V4M1P3</accession>
<dbReference type="SUPFAM" id="SSF49723">
    <property type="entry name" value="Lipase/lipooxygenase domain (PLAT/LH2 domain)"/>
    <property type="match status" value="1"/>
</dbReference>
<evidence type="ECO:0000313" key="4">
    <source>
        <dbReference type="Proteomes" id="UP000030689"/>
    </source>
</evidence>
<dbReference type="OMA" id="REPGCVY"/>
<dbReference type="PROSITE" id="PS50095">
    <property type="entry name" value="PLAT"/>
    <property type="match status" value="1"/>
</dbReference>